<dbReference type="EMBL" id="MU157887">
    <property type="protein sequence ID" value="KAF9525177.1"/>
    <property type="molecule type" value="Genomic_DNA"/>
</dbReference>
<evidence type="ECO:0000256" key="1">
    <source>
        <dbReference type="ARBA" id="ARBA00009388"/>
    </source>
</evidence>
<sequence>MVLHALSLIQKQVNSFNIVAEESTMTSQAVDDITPHHAACCSVIPTYILSKIADSPDAPDAAREHARNALVHTRTIIQRHQESILRQINATPAQGASHQGIIPDHISNSIANSYPAGSEGEDAAQRTLSLSAEIRDNREAHADSLRDAQAKPPTTKRLKRVVYDAKHTEILDEKLVRSEGGPATSDPAADECYDGLGATFNFYSDILSRNSINGAGMSLIGTVHFDKNYNNAYWDGKQMVFGDGDGTYFNRFTASLDVIGHELAHGVTQFTANLIYEGETGALNESMSDVFGCMIKQYKLNQTSAEADWLIGVGLFTPAVNGKSLRSMKAPGTAYDDPVIGKDLQVANYADVLTSELPSDFDNGGVHIYSGVPNRAFYLVATELGGHSWDRAGKIWWAALTDRRLTPSSKFQAFAKLTVEKAETLYDQSVKAVVEHAWKEVGVDTG</sequence>
<dbReference type="InterPro" id="IPR013856">
    <property type="entry name" value="Peptidase_M4_domain"/>
</dbReference>
<evidence type="ECO:0000259" key="7">
    <source>
        <dbReference type="Pfam" id="PF01447"/>
    </source>
</evidence>
<dbReference type="PRINTS" id="PR00730">
    <property type="entry name" value="THERMOLYSIN"/>
</dbReference>
<dbReference type="Gene3D" id="3.10.170.10">
    <property type="match status" value="1"/>
</dbReference>
<dbReference type="AlphaFoldDB" id="A0A9P6EA13"/>
<reference evidence="10" key="1">
    <citation type="submission" date="2020-11" db="EMBL/GenBank/DDBJ databases">
        <authorList>
            <consortium name="DOE Joint Genome Institute"/>
            <person name="Ahrendt S."/>
            <person name="Riley R."/>
            <person name="Andreopoulos W."/>
            <person name="Labutti K."/>
            <person name="Pangilinan J."/>
            <person name="Ruiz-Duenas F.J."/>
            <person name="Barrasa J.M."/>
            <person name="Sanchez-Garcia M."/>
            <person name="Camarero S."/>
            <person name="Miyauchi S."/>
            <person name="Serrano A."/>
            <person name="Linde D."/>
            <person name="Babiker R."/>
            <person name="Drula E."/>
            <person name="Ayuso-Fernandez I."/>
            <person name="Pacheco R."/>
            <person name="Padilla G."/>
            <person name="Ferreira P."/>
            <person name="Barriuso J."/>
            <person name="Kellner H."/>
            <person name="Castanera R."/>
            <person name="Alfaro M."/>
            <person name="Ramirez L."/>
            <person name="Pisabarro A.G."/>
            <person name="Kuo A."/>
            <person name="Tritt A."/>
            <person name="Lipzen A."/>
            <person name="He G."/>
            <person name="Yan M."/>
            <person name="Ng V."/>
            <person name="Cullen D."/>
            <person name="Martin F."/>
            <person name="Rosso M.-N."/>
            <person name="Henrissat B."/>
            <person name="Hibbett D."/>
            <person name="Martinez A.T."/>
            <person name="Grigoriev I.V."/>
        </authorList>
    </citation>
    <scope>NUCLEOTIDE SEQUENCE</scope>
    <source>
        <strain evidence="10">CBS 506.95</strain>
    </source>
</reference>
<dbReference type="Pfam" id="PF01447">
    <property type="entry name" value="Peptidase_M4"/>
    <property type="match status" value="1"/>
</dbReference>
<organism evidence="10 11">
    <name type="scientific">Crepidotus variabilis</name>
    <dbReference type="NCBI Taxonomy" id="179855"/>
    <lineage>
        <taxon>Eukaryota</taxon>
        <taxon>Fungi</taxon>
        <taxon>Dikarya</taxon>
        <taxon>Basidiomycota</taxon>
        <taxon>Agaricomycotina</taxon>
        <taxon>Agaricomycetes</taxon>
        <taxon>Agaricomycetidae</taxon>
        <taxon>Agaricales</taxon>
        <taxon>Agaricineae</taxon>
        <taxon>Crepidotaceae</taxon>
        <taxon>Crepidotus</taxon>
    </lineage>
</organism>
<evidence type="ECO:0000259" key="8">
    <source>
        <dbReference type="Pfam" id="PF02868"/>
    </source>
</evidence>
<dbReference type="InterPro" id="IPR032475">
    <property type="entry name" value="Protealysin_N_PP"/>
</dbReference>
<keyword evidence="11" id="KW-1185">Reference proteome</keyword>
<accession>A0A9P6EA13</accession>
<feature type="domain" description="Protealysin N-terminal propeptide" evidence="9">
    <location>
        <begin position="41"/>
        <end position="83"/>
    </location>
</feature>
<evidence type="ECO:0000256" key="4">
    <source>
        <dbReference type="ARBA" id="ARBA00022801"/>
    </source>
</evidence>
<evidence type="ECO:0000256" key="2">
    <source>
        <dbReference type="ARBA" id="ARBA00022670"/>
    </source>
</evidence>
<dbReference type="PANTHER" id="PTHR43579:SF1">
    <property type="entry name" value="NEUTRAL METALLOPROTEINASE"/>
    <property type="match status" value="1"/>
</dbReference>
<dbReference type="Proteomes" id="UP000807306">
    <property type="component" value="Unassembled WGS sequence"/>
</dbReference>
<keyword evidence="3" id="KW-0479">Metal-binding</keyword>
<keyword evidence="5" id="KW-0862">Zinc</keyword>
<name>A0A9P6EA13_9AGAR</name>
<protein>
    <recommendedName>
        <fullName evidence="12">Neutral metalloproteinase</fullName>
    </recommendedName>
</protein>
<evidence type="ECO:0000256" key="3">
    <source>
        <dbReference type="ARBA" id="ARBA00022723"/>
    </source>
</evidence>
<evidence type="ECO:0000256" key="6">
    <source>
        <dbReference type="ARBA" id="ARBA00023049"/>
    </source>
</evidence>
<comment type="similarity">
    <text evidence="1">Belongs to the peptidase M4 family.</text>
</comment>
<feature type="non-terminal residue" evidence="10">
    <location>
        <position position="446"/>
    </location>
</feature>
<feature type="domain" description="Peptidase M4" evidence="7">
    <location>
        <begin position="186"/>
        <end position="269"/>
    </location>
</feature>
<keyword evidence="4" id="KW-0378">Hydrolase</keyword>
<keyword evidence="2" id="KW-0645">Protease</keyword>
<dbReference type="GO" id="GO:0046872">
    <property type="term" value="F:metal ion binding"/>
    <property type="evidence" value="ECO:0007669"/>
    <property type="project" value="UniProtKB-KW"/>
</dbReference>
<keyword evidence="6" id="KW-0482">Metalloprotease</keyword>
<dbReference type="GO" id="GO:0004222">
    <property type="term" value="F:metalloendopeptidase activity"/>
    <property type="evidence" value="ECO:0007669"/>
    <property type="project" value="InterPro"/>
</dbReference>
<dbReference type="Gene3D" id="1.10.390.10">
    <property type="entry name" value="Neutral Protease Domain 2"/>
    <property type="match status" value="1"/>
</dbReference>
<dbReference type="PANTHER" id="PTHR43579">
    <property type="match status" value="1"/>
</dbReference>
<evidence type="ECO:0000313" key="10">
    <source>
        <dbReference type="EMBL" id="KAF9525177.1"/>
    </source>
</evidence>
<evidence type="ECO:0000313" key="11">
    <source>
        <dbReference type="Proteomes" id="UP000807306"/>
    </source>
</evidence>
<dbReference type="GO" id="GO:0006508">
    <property type="term" value="P:proteolysis"/>
    <property type="evidence" value="ECO:0007669"/>
    <property type="project" value="UniProtKB-KW"/>
</dbReference>
<dbReference type="Pfam" id="PF16485">
    <property type="entry name" value="PLN_propep"/>
    <property type="match status" value="1"/>
</dbReference>
<dbReference type="InterPro" id="IPR023612">
    <property type="entry name" value="Peptidase_M4"/>
</dbReference>
<dbReference type="Pfam" id="PF02868">
    <property type="entry name" value="Peptidase_M4_C"/>
    <property type="match status" value="1"/>
</dbReference>
<gene>
    <name evidence="10" type="ORF">CPB83DRAFT_796688</name>
</gene>
<proteinExistence type="inferred from homology"/>
<comment type="caution">
    <text evidence="10">The sequence shown here is derived from an EMBL/GenBank/DDBJ whole genome shotgun (WGS) entry which is preliminary data.</text>
</comment>
<feature type="domain" description="Peptidase M4 C-terminal" evidence="8">
    <location>
        <begin position="272"/>
        <end position="443"/>
    </location>
</feature>
<evidence type="ECO:0000256" key="5">
    <source>
        <dbReference type="ARBA" id="ARBA00022833"/>
    </source>
</evidence>
<evidence type="ECO:0008006" key="12">
    <source>
        <dbReference type="Google" id="ProtNLM"/>
    </source>
</evidence>
<dbReference type="InterPro" id="IPR027268">
    <property type="entry name" value="Peptidase_M4/M1_CTD_sf"/>
</dbReference>
<dbReference type="SUPFAM" id="SSF55486">
    <property type="entry name" value="Metalloproteases ('zincins'), catalytic domain"/>
    <property type="match status" value="1"/>
</dbReference>
<dbReference type="OrthoDB" id="2962374at2759"/>
<dbReference type="InterPro" id="IPR052759">
    <property type="entry name" value="Metalloprotease_M4"/>
</dbReference>
<evidence type="ECO:0000259" key="9">
    <source>
        <dbReference type="Pfam" id="PF16485"/>
    </source>
</evidence>
<dbReference type="CDD" id="cd09597">
    <property type="entry name" value="M4_TLP"/>
    <property type="match status" value="1"/>
</dbReference>
<dbReference type="InterPro" id="IPR001570">
    <property type="entry name" value="Peptidase_M4_C_domain"/>
</dbReference>